<name>A0ABY3G557_9BACT</name>
<accession>A0ABY3G557</accession>
<gene>
    <name evidence="1" type="ORF">ZA01_04315</name>
</gene>
<protein>
    <submittedName>
        <fullName evidence="1">DUF2972 domain-containing protein</fullName>
    </submittedName>
</protein>
<organism evidence="1 2">
    <name type="scientific">Campylobacter insulaenigrae</name>
    <dbReference type="NCBI Taxonomy" id="260714"/>
    <lineage>
        <taxon>Bacteria</taxon>
        <taxon>Pseudomonadati</taxon>
        <taxon>Campylobacterota</taxon>
        <taxon>Epsilonproteobacteria</taxon>
        <taxon>Campylobacterales</taxon>
        <taxon>Campylobacteraceae</taxon>
        <taxon>Campylobacter</taxon>
    </lineage>
</organism>
<comment type="caution">
    <text evidence="1">The sequence shown here is derived from an EMBL/GenBank/DDBJ whole genome shotgun (WGS) entry which is preliminary data.</text>
</comment>
<evidence type="ECO:0000313" key="1">
    <source>
        <dbReference type="EMBL" id="TWO26030.1"/>
    </source>
</evidence>
<dbReference type="Proteomes" id="UP000321614">
    <property type="component" value="Unassembled WGS sequence"/>
</dbReference>
<dbReference type="RefSeq" id="WP_147500758.1">
    <property type="nucleotide sequence ID" value="NZ_VOAW01000014.1"/>
</dbReference>
<reference evidence="1 2" key="1">
    <citation type="submission" date="2019-07" db="EMBL/GenBank/DDBJ databases">
        <title>Rapid identification of Enteric Bacteria from Whole Genome Sequences (WGS) using Average Nucleotide Identity (ANI).</title>
        <authorList>
            <person name="Lane C."/>
        </authorList>
    </citation>
    <scope>NUCLEOTIDE SEQUENCE [LARGE SCALE GENOMIC DNA]</scope>
    <source>
        <strain evidence="1 2">2011D-8905</strain>
    </source>
</reference>
<evidence type="ECO:0000313" key="2">
    <source>
        <dbReference type="Proteomes" id="UP000321614"/>
    </source>
</evidence>
<dbReference type="InterPro" id="IPR021353">
    <property type="entry name" value="DUF2972"/>
</dbReference>
<proteinExistence type="predicted"/>
<dbReference type="EMBL" id="VOAW01000014">
    <property type="protein sequence ID" value="TWO26030.1"/>
    <property type="molecule type" value="Genomic_DNA"/>
</dbReference>
<sequence>MGGGYLSLIYKLYKIKKEYTKEQKLYKQTIKLFPQLTYPRLETCYDYNESIKYKFHLSYMLGLVLINADKNKFKGGYLTLFKDIKKARKDYKNINSILKEFNIISSCVYEVIANNKDKFINNFEKIKEVLHTHKDYQAIIDNIFHNFDYFLNNFELIKEWLISDDFYQKYKKENHPYPSLLDPKKLNDENEQINYHNIPAELAWEMNLPLPNRYKFVFLFNSCSGSEAMHHFFYLCGVETRAWAWYNPDYIFKMNYYFLLNKGVAAPCLPTITTGNYRKNFFLFDQKFDIIFVVRDPISVIKTGLNHIESYAIPLDVLNRVRNIDFFDCNFEIMFPTIIYAYSHSSKVDIDDLEKLLDKDKIEYYFTLDKRIKMLQKYTRNIICLNSQDINSENIVSTIKKLSSQYNFIKYKAKYDFIFKTRINLHLGLLHLPVNIHYKTLQVIITTPYLLSYDLGLMNDYINITDKIFNSEIILQNVIIVCHKNQYNLLIDNEEWSNMKNYLKEYIKALEKYIKSCKNNLIDEKDILLYLENNASLAIQFKKYIDQNIKYIQKNYPQHVVTWKYHQEFEKMCEGLDEKEDSLKENISNN</sequence>
<keyword evidence="2" id="KW-1185">Reference proteome</keyword>
<dbReference type="Pfam" id="PF11186">
    <property type="entry name" value="DUF2972"/>
    <property type="match status" value="1"/>
</dbReference>